<dbReference type="SUPFAM" id="SSF51430">
    <property type="entry name" value="NAD(P)-linked oxidoreductase"/>
    <property type="match status" value="1"/>
</dbReference>
<organism evidence="3 4">
    <name type="scientific">Actinomadura litoris</name>
    <dbReference type="NCBI Taxonomy" id="2678616"/>
    <lineage>
        <taxon>Bacteria</taxon>
        <taxon>Bacillati</taxon>
        <taxon>Actinomycetota</taxon>
        <taxon>Actinomycetes</taxon>
        <taxon>Streptosporangiales</taxon>
        <taxon>Thermomonosporaceae</taxon>
        <taxon>Actinomadura</taxon>
    </lineage>
</organism>
<dbReference type="PANTHER" id="PTHR43364">
    <property type="entry name" value="NADH-SPECIFIC METHYLGLYOXAL REDUCTASE-RELATED"/>
    <property type="match status" value="1"/>
</dbReference>
<sequence length="322" mass="34862">MRTLPLGTSGIRISEFVFGAGSIGGVGASASTRGHGLTPEQGLQRLDEAWDLGIDTIDTADSYGGGESEKTVGRWLHDRRPEGVVVSTKVGLISRPDGSRGVDLSRGHIEKRLARSIERLGRVDLFLSHVPDPVTPVEETVEAFSRAQDEGRIRAYGVSNVDRAKLEAVLRIADERGLHRPALVENRLNLLDRADEAELLPLVRREGIGYTPFSPLAGGVLSERYLDGNAPEAGSRIAVAGDLYYKGFHSPENLAKVAALRDIAWERSTSVSGLALAWLRDHPAVTAPIVAPRTFAQWDAVHDAMAIRLGEEDHARVSDIFG</sequence>
<feature type="domain" description="NADP-dependent oxidoreductase" evidence="2">
    <location>
        <begin position="27"/>
        <end position="319"/>
    </location>
</feature>
<dbReference type="GO" id="GO:0016491">
    <property type="term" value="F:oxidoreductase activity"/>
    <property type="evidence" value="ECO:0007669"/>
    <property type="project" value="UniProtKB-KW"/>
</dbReference>
<evidence type="ECO:0000259" key="2">
    <source>
        <dbReference type="Pfam" id="PF00248"/>
    </source>
</evidence>
<name>A0A7K1L2I8_9ACTN</name>
<dbReference type="RefSeq" id="WP_156217787.1">
    <property type="nucleotide sequence ID" value="NZ_WOFH01000006.1"/>
</dbReference>
<dbReference type="InterPro" id="IPR050523">
    <property type="entry name" value="AKR_Detox_Biosynth"/>
</dbReference>
<dbReference type="InterPro" id="IPR023210">
    <property type="entry name" value="NADP_OxRdtase_dom"/>
</dbReference>
<evidence type="ECO:0000313" key="3">
    <source>
        <dbReference type="EMBL" id="MUN38619.1"/>
    </source>
</evidence>
<gene>
    <name evidence="3" type="ORF">GNZ18_18705</name>
</gene>
<dbReference type="GO" id="GO:0005829">
    <property type="term" value="C:cytosol"/>
    <property type="evidence" value="ECO:0007669"/>
    <property type="project" value="TreeGrafter"/>
</dbReference>
<evidence type="ECO:0000256" key="1">
    <source>
        <dbReference type="ARBA" id="ARBA00023002"/>
    </source>
</evidence>
<evidence type="ECO:0000313" key="4">
    <source>
        <dbReference type="Proteomes" id="UP000432015"/>
    </source>
</evidence>
<reference evidence="3 4" key="1">
    <citation type="submission" date="2019-11" db="EMBL/GenBank/DDBJ databases">
        <authorList>
            <person name="Cao P."/>
        </authorList>
    </citation>
    <scope>NUCLEOTIDE SEQUENCE [LARGE SCALE GENOMIC DNA]</scope>
    <source>
        <strain evidence="3 4">NEAU-AAG5</strain>
    </source>
</reference>
<dbReference type="InterPro" id="IPR036812">
    <property type="entry name" value="NAD(P)_OxRdtase_dom_sf"/>
</dbReference>
<dbReference type="EMBL" id="WOFH01000006">
    <property type="protein sequence ID" value="MUN38619.1"/>
    <property type="molecule type" value="Genomic_DNA"/>
</dbReference>
<dbReference type="Proteomes" id="UP000432015">
    <property type="component" value="Unassembled WGS sequence"/>
</dbReference>
<comment type="caution">
    <text evidence="3">The sequence shown here is derived from an EMBL/GenBank/DDBJ whole genome shotgun (WGS) entry which is preliminary data.</text>
</comment>
<dbReference type="Gene3D" id="3.20.20.100">
    <property type="entry name" value="NADP-dependent oxidoreductase domain"/>
    <property type="match status" value="1"/>
</dbReference>
<accession>A0A7K1L2I8</accession>
<keyword evidence="1" id="KW-0560">Oxidoreductase</keyword>
<dbReference type="PANTHER" id="PTHR43364:SF4">
    <property type="entry name" value="NAD(P)-LINKED OXIDOREDUCTASE SUPERFAMILY PROTEIN"/>
    <property type="match status" value="1"/>
</dbReference>
<proteinExistence type="predicted"/>
<protein>
    <recommendedName>
        <fullName evidence="2">NADP-dependent oxidoreductase domain-containing protein</fullName>
    </recommendedName>
</protein>
<dbReference type="AlphaFoldDB" id="A0A7K1L2I8"/>
<dbReference type="Pfam" id="PF00248">
    <property type="entry name" value="Aldo_ket_red"/>
    <property type="match status" value="1"/>
</dbReference>
<keyword evidence="4" id="KW-1185">Reference proteome</keyword>